<keyword evidence="4" id="KW-1185">Reference proteome</keyword>
<gene>
    <name evidence="3" type="ORF">BEWA_024650</name>
</gene>
<dbReference type="eggNOG" id="ENOG502RWNA">
    <property type="taxonomic scope" value="Eukaryota"/>
</dbReference>
<evidence type="ECO:0000313" key="4">
    <source>
        <dbReference type="Proteomes" id="UP000031512"/>
    </source>
</evidence>
<feature type="compositionally biased region" description="Polar residues" evidence="1">
    <location>
        <begin position="99"/>
        <end position="113"/>
    </location>
</feature>
<accession>L0AX65</accession>
<dbReference type="Pfam" id="PF01823">
    <property type="entry name" value="MACPF"/>
    <property type="match status" value="1"/>
</dbReference>
<dbReference type="PROSITE" id="PS51412">
    <property type="entry name" value="MACPF_2"/>
    <property type="match status" value="1"/>
</dbReference>
<dbReference type="EMBL" id="CP001669">
    <property type="protein sequence ID" value="AFZ79616.1"/>
    <property type="molecule type" value="Genomic_DNA"/>
</dbReference>
<sequence length="183" mass="20695">MGFTTEIKRLKDAIANGRKNGCSYKLYGKRICARVIGEWRTFFDNFGTHIITRIVLGGKMRMSKLLDSTKDAKQSKLDAGIKADFDSKNVKVKAEANLGKNQSLENNNNSRGNEFTLEGGNMTDTSHLKLDVWSKSLKEAPIPIKVVLTSYVQFFENLELGKEYIQAMNILVVKSDKRRNLRT</sequence>
<evidence type="ECO:0000259" key="2">
    <source>
        <dbReference type="PROSITE" id="PS51412"/>
    </source>
</evidence>
<evidence type="ECO:0000313" key="3">
    <source>
        <dbReference type="EMBL" id="AFZ79616.1"/>
    </source>
</evidence>
<dbReference type="VEuPathDB" id="PiroplasmaDB:BEWA_024650"/>
<dbReference type="Proteomes" id="UP000031512">
    <property type="component" value="Chromosome 1"/>
</dbReference>
<protein>
    <recommendedName>
        <fullName evidence="2">MACPF domain-containing protein</fullName>
    </recommendedName>
</protein>
<feature type="region of interest" description="Disordered" evidence="1">
    <location>
        <begin position="99"/>
        <end position="118"/>
    </location>
</feature>
<evidence type="ECO:0000256" key="1">
    <source>
        <dbReference type="SAM" id="MobiDB-lite"/>
    </source>
</evidence>
<dbReference type="OrthoDB" id="1366754at2759"/>
<name>L0AX65_THEEQ</name>
<organism evidence="3 4">
    <name type="scientific">Theileria equi strain WA</name>
    <dbReference type="NCBI Taxonomy" id="1537102"/>
    <lineage>
        <taxon>Eukaryota</taxon>
        <taxon>Sar</taxon>
        <taxon>Alveolata</taxon>
        <taxon>Apicomplexa</taxon>
        <taxon>Aconoidasida</taxon>
        <taxon>Piroplasmida</taxon>
        <taxon>Theileriidae</taxon>
        <taxon>Theileria</taxon>
    </lineage>
</organism>
<dbReference type="KEGG" id="beq:BEWA_024650"/>
<dbReference type="RefSeq" id="XP_004829282.1">
    <property type="nucleotide sequence ID" value="XM_004829225.1"/>
</dbReference>
<dbReference type="AlphaFoldDB" id="L0AX65"/>
<dbReference type="InterPro" id="IPR020864">
    <property type="entry name" value="MACPF"/>
</dbReference>
<reference evidence="3 4" key="1">
    <citation type="journal article" date="2012" name="BMC Genomics">
        <title>Comparative genomic analysis and phylogenetic position of Theileria equi.</title>
        <authorList>
            <person name="Kappmeyer L.S."/>
            <person name="Thiagarajan M."/>
            <person name="Herndon D.R."/>
            <person name="Ramsay J.D."/>
            <person name="Caler E."/>
            <person name="Djikeng A."/>
            <person name="Gillespie J.J."/>
            <person name="Lau A.O."/>
            <person name="Roalson E.H."/>
            <person name="Silva J.C."/>
            <person name="Silva M.G."/>
            <person name="Suarez C.E."/>
            <person name="Ueti M.W."/>
            <person name="Nene V.M."/>
            <person name="Mealey R.H."/>
            <person name="Knowles D.P."/>
            <person name="Brayton K.A."/>
        </authorList>
    </citation>
    <scope>NUCLEOTIDE SEQUENCE [LARGE SCALE GENOMIC DNA]</scope>
    <source>
        <strain evidence="3 4">WA</strain>
    </source>
</reference>
<feature type="domain" description="MACPF" evidence="2">
    <location>
        <begin position="1"/>
        <end position="183"/>
    </location>
</feature>
<proteinExistence type="predicted"/>
<dbReference type="GeneID" id="15806802"/>